<sequence length="197" mass="20878">MAKMVVLVVATLLVFGALIPVSSAQPVIGYPVIGGDLPKPGTSPPADSGNPYHRGCTVAEQCRGGGGDTPSARKLLTTVKNVVHGSKKVAIMAKTVALMFAALFVMTALFSSSEATTGIDYSALVPKLDIPTDGFKRACQALHGCRGNRKLLSDESEKLFSESEKLFSESEKSISEVVQATGMEAENLKFKFLSLFH</sequence>
<feature type="signal peptide" evidence="2">
    <location>
        <begin position="1"/>
        <end position="24"/>
    </location>
</feature>
<evidence type="ECO:0000313" key="3">
    <source>
        <dbReference type="EMBL" id="KAG6420411.1"/>
    </source>
</evidence>
<reference evidence="3" key="1">
    <citation type="submission" date="2018-01" db="EMBL/GenBank/DDBJ databases">
        <authorList>
            <person name="Mao J.F."/>
        </authorList>
    </citation>
    <scope>NUCLEOTIDE SEQUENCE</scope>
    <source>
        <strain evidence="3">Huo1</strain>
        <tissue evidence="3">Leaf</tissue>
    </source>
</reference>
<dbReference type="PANTHER" id="PTHR34270:SF3">
    <property type="entry name" value="PROTEIN RALF-LIKE 16-RELATED"/>
    <property type="match status" value="1"/>
</dbReference>
<name>A0A8X8XU35_SALSN</name>
<keyword evidence="2" id="KW-0732">Signal</keyword>
<dbReference type="EMBL" id="PNBA02000006">
    <property type="protein sequence ID" value="KAG6420411.1"/>
    <property type="molecule type" value="Genomic_DNA"/>
</dbReference>
<evidence type="ECO:0008006" key="5">
    <source>
        <dbReference type="Google" id="ProtNLM"/>
    </source>
</evidence>
<feature type="transmembrane region" description="Helical" evidence="1">
    <location>
        <begin position="89"/>
        <end position="110"/>
    </location>
</feature>
<accession>A0A8X8XU35</accession>
<evidence type="ECO:0000313" key="4">
    <source>
        <dbReference type="Proteomes" id="UP000298416"/>
    </source>
</evidence>
<evidence type="ECO:0000256" key="2">
    <source>
        <dbReference type="SAM" id="SignalP"/>
    </source>
</evidence>
<protein>
    <recommendedName>
        <fullName evidence="5">Pectinesterase inhibitor domain-containing protein</fullName>
    </recommendedName>
</protein>
<reference evidence="3" key="2">
    <citation type="submission" date="2020-08" db="EMBL/GenBank/DDBJ databases">
        <title>Plant Genome Project.</title>
        <authorList>
            <person name="Zhang R.-G."/>
        </authorList>
    </citation>
    <scope>NUCLEOTIDE SEQUENCE</scope>
    <source>
        <strain evidence="3">Huo1</strain>
        <tissue evidence="3">Leaf</tissue>
    </source>
</reference>
<organism evidence="3">
    <name type="scientific">Salvia splendens</name>
    <name type="common">Scarlet sage</name>
    <dbReference type="NCBI Taxonomy" id="180675"/>
    <lineage>
        <taxon>Eukaryota</taxon>
        <taxon>Viridiplantae</taxon>
        <taxon>Streptophyta</taxon>
        <taxon>Embryophyta</taxon>
        <taxon>Tracheophyta</taxon>
        <taxon>Spermatophyta</taxon>
        <taxon>Magnoliopsida</taxon>
        <taxon>eudicotyledons</taxon>
        <taxon>Gunneridae</taxon>
        <taxon>Pentapetalae</taxon>
        <taxon>asterids</taxon>
        <taxon>lamiids</taxon>
        <taxon>Lamiales</taxon>
        <taxon>Lamiaceae</taxon>
        <taxon>Nepetoideae</taxon>
        <taxon>Mentheae</taxon>
        <taxon>Salviinae</taxon>
        <taxon>Salvia</taxon>
        <taxon>Salvia subgen. Calosphace</taxon>
        <taxon>core Calosphace</taxon>
    </lineage>
</organism>
<evidence type="ECO:0000256" key="1">
    <source>
        <dbReference type="SAM" id="Phobius"/>
    </source>
</evidence>
<dbReference type="Proteomes" id="UP000298416">
    <property type="component" value="Unassembled WGS sequence"/>
</dbReference>
<keyword evidence="4" id="KW-1185">Reference proteome</keyword>
<comment type="caution">
    <text evidence="3">The sequence shown here is derived from an EMBL/GenBank/DDBJ whole genome shotgun (WGS) entry which is preliminary data.</text>
</comment>
<feature type="chain" id="PRO_5036498767" description="Pectinesterase inhibitor domain-containing protein" evidence="2">
    <location>
        <begin position="25"/>
        <end position="197"/>
    </location>
</feature>
<keyword evidence="1" id="KW-0472">Membrane</keyword>
<dbReference type="PANTHER" id="PTHR34270">
    <property type="entry name" value="PROTEIN RALF-LIKE 15-RELATED"/>
    <property type="match status" value="1"/>
</dbReference>
<keyword evidence="1" id="KW-0812">Transmembrane</keyword>
<proteinExistence type="predicted"/>
<keyword evidence="1" id="KW-1133">Transmembrane helix</keyword>
<dbReference type="AlphaFoldDB" id="A0A8X8XU35"/>
<gene>
    <name evidence="3" type="ORF">SASPL_116938</name>
</gene>